<organism evidence="1">
    <name type="scientific">marine metagenome</name>
    <dbReference type="NCBI Taxonomy" id="408172"/>
    <lineage>
        <taxon>unclassified sequences</taxon>
        <taxon>metagenomes</taxon>
        <taxon>ecological metagenomes</taxon>
    </lineage>
</organism>
<dbReference type="AlphaFoldDB" id="A0A381P1M4"/>
<dbReference type="EMBL" id="UINC01000768">
    <property type="protein sequence ID" value="SUZ60845.1"/>
    <property type="molecule type" value="Genomic_DNA"/>
</dbReference>
<gene>
    <name evidence="1" type="ORF">METZ01_LOCUS13699</name>
</gene>
<proteinExistence type="predicted"/>
<name>A0A381P1M4_9ZZZZ</name>
<evidence type="ECO:0000313" key="1">
    <source>
        <dbReference type="EMBL" id="SUZ60845.1"/>
    </source>
</evidence>
<sequence>MVVGTIFIMIFGMATVSMIESIDDSVKVAEYELPNPKIKLDSVTDKVETTGPVLAISLGSTAGTGYDDGPVECTTTGAGTGLTVQVTATLGVVDGATIVNAGTGYATGADVVTINDATCGDGLATLTIDSLHDQNTITISNLGSEAVQLSHIYITLSDTATYMQGNPFQFSSEYSGSNLFIFPGEEISSDEFPLDTDKHGFAIDTDPDRAFLAVYDHSSAVSVTIS</sequence>
<accession>A0A381P1M4</accession>
<protein>
    <submittedName>
        <fullName evidence="1">Uncharacterized protein</fullName>
    </submittedName>
</protein>
<reference evidence="1" key="1">
    <citation type="submission" date="2018-05" db="EMBL/GenBank/DDBJ databases">
        <authorList>
            <person name="Lanie J.A."/>
            <person name="Ng W.-L."/>
            <person name="Kazmierczak K.M."/>
            <person name="Andrzejewski T.M."/>
            <person name="Davidsen T.M."/>
            <person name="Wayne K.J."/>
            <person name="Tettelin H."/>
            <person name="Glass J.I."/>
            <person name="Rusch D."/>
            <person name="Podicherti R."/>
            <person name="Tsui H.-C.T."/>
            <person name="Winkler M.E."/>
        </authorList>
    </citation>
    <scope>NUCLEOTIDE SEQUENCE</scope>
</reference>